<dbReference type="InterPro" id="IPR004836">
    <property type="entry name" value="Na_Ca_Ex"/>
</dbReference>
<keyword evidence="5 9" id="KW-0812">Transmembrane</keyword>
<evidence type="ECO:0000313" key="11">
    <source>
        <dbReference type="EMBL" id="KAA0196488.1"/>
    </source>
</evidence>
<keyword evidence="4" id="KW-0109">Calcium transport</keyword>
<dbReference type="GO" id="GO:0030424">
    <property type="term" value="C:axon"/>
    <property type="evidence" value="ECO:0007669"/>
    <property type="project" value="TreeGrafter"/>
</dbReference>
<evidence type="ECO:0000256" key="9">
    <source>
        <dbReference type="SAM" id="Phobius"/>
    </source>
</evidence>
<dbReference type="AlphaFoldDB" id="A0A8E0S0X8"/>
<gene>
    <name evidence="11" type="ORF">FBUS_00103</name>
</gene>
<organism evidence="11 12">
    <name type="scientific">Fasciolopsis buskii</name>
    <dbReference type="NCBI Taxonomy" id="27845"/>
    <lineage>
        <taxon>Eukaryota</taxon>
        <taxon>Metazoa</taxon>
        <taxon>Spiralia</taxon>
        <taxon>Lophotrochozoa</taxon>
        <taxon>Platyhelminthes</taxon>
        <taxon>Trematoda</taxon>
        <taxon>Digenea</taxon>
        <taxon>Plagiorchiida</taxon>
        <taxon>Echinostomata</taxon>
        <taxon>Echinostomatoidea</taxon>
        <taxon>Fasciolidae</taxon>
        <taxon>Fasciolopsis</taxon>
    </lineage>
</organism>
<dbReference type="PANTHER" id="PTHR11878:SF65">
    <property type="entry name" value="NA_CA-EXCHANGE PROTEIN, ISOFORM G"/>
    <property type="match status" value="1"/>
</dbReference>
<evidence type="ECO:0000256" key="8">
    <source>
        <dbReference type="ARBA" id="ARBA00023136"/>
    </source>
</evidence>
<evidence type="ECO:0000256" key="1">
    <source>
        <dbReference type="ARBA" id="ARBA00004127"/>
    </source>
</evidence>
<dbReference type="InterPro" id="IPR044880">
    <property type="entry name" value="NCX_ion-bd_dom_sf"/>
</dbReference>
<dbReference type="GO" id="GO:0098703">
    <property type="term" value="P:calcium ion import across plasma membrane"/>
    <property type="evidence" value="ECO:0007669"/>
    <property type="project" value="TreeGrafter"/>
</dbReference>
<evidence type="ECO:0000256" key="5">
    <source>
        <dbReference type="ARBA" id="ARBA00022692"/>
    </source>
</evidence>
<name>A0A8E0S0X8_9TREM</name>
<sequence length="231" mass="24669">MRCIYPFKYLVYLSTIFGSQNTVDRLVKQGKWALVVGTSSWKEQFIEAVTVSADYGGGWLCFTVCILVIGVLTAIIGDMASSFGCSVGLTDAVTAITFVALGTSLPDTFASKVAAIGDQYADSSIGNVTGSNAVNVFLGIGVAWSIAAIYHTIHGTVFFVKPGSLGFSVTVFCIFALVAIMVIILRRRPSVGGELGGPRTIKYLSGVFFIGLWVIYIILAGLENYCHIEGF</sequence>
<reference evidence="11" key="1">
    <citation type="submission" date="2019-05" db="EMBL/GenBank/DDBJ databases">
        <title>Annotation for the trematode Fasciolopsis buski.</title>
        <authorList>
            <person name="Choi Y.-J."/>
        </authorList>
    </citation>
    <scope>NUCLEOTIDE SEQUENCE</scope>
    <source>
        <strain evidence="11">HT</strain>
        <tissue evidence="11">Whole worm</tissue>
    </source>
</reference>
<accession>A0A8E0S0X8</accession>
<dbReference type="GO" id="GO:0098794">
    <property type="term" value="C:postsynapse"/>
    <property type="evidence" value="ECO:0007669"/>
    <property type="project" value="TreeGrafter"/>
</dbReference>
<feature type="transmembrane region" description="Helical" evidence="9">
    <location>
        <begin position="165"/>
        <end position="185"/>
    </location>
</feature>
<evidence type="ECO:0000256" key="6">
    <source>
        <dbReference type="ARBA" id="ARBA00022989"/>
    </source>
</evidence>
<dbReference type="GO" id="GO:0005432">
    <property type="term" value="F:calcium:sodium antiporter activity"/>
    <property type="evidence" value="ECO:0007669"/>
    <property type="project" value="InterPro"/>
</dbReference>
<comment type="subcellular location">
    <subcellularLocation>
        <location evidence="1">Endomembrane system</location>
        <topology evidence="1">Multi-pass membrane protein</topology>
    </subcellularLocation>
</comment>
<dbReference type="PRINTS" id="PR01259">
    <property type="entry name" value="NACAEXCHNGR"/>
</dbReference>
<dbReference type="Pfam" id="PF01699">
    <property type="entry name" value="Na_Ca_ex"/>
    <property type="match status" value="1"/>
</dbReference>
<proteinExistence type="predicted"/>
<keyword evidence="7" id="KW-0406">Ion transport</keyword>
<feature type="domain" description="Sodium/calcium exchanger membrane region" evidence="10">
    <location>
        <begin position="58"/>
        <end position="219"/>
    </location>
</feature>
<evidence type="ECO:0000256" key="2">
    <source>
        <dbReference type="ARBA" id="ARBA00022448"/>
    </source>
</evidence>
<keyword evidence="8 9" id="KW-0472">Membrane</keyword>
<evidence type="ECO:0000256" key="4">
    <source>
        <dbReference type="ARBA" id="ARBA00022568"/>
    </source>
</evidence>
<dbReference type="Gene3D" id="1.20.1420.30">
    <property type="entry name" value="NCX, central ion-binding region"/>
    <property type="match status" value="1"/>
</dbReference>
<dbReference type="PANTHER" id="PTHR11878">
    <property type="entry name" value="SODIUM/CALCIUM EXCHANGER"/>
    <property type="match status" value="1"/>
</dbReference>
<feature type="transmembrane region" description="Helical" evidence="9">
    <location>
        <begin position="201"/>
        <end position="222"/>
    </location>
</feature>
<protein>
    <submittedName>
        <fullName evidence="11">Solute carrier family 8 (Sodium/calcium exchanger) member 1b</fullName>
    </submittedName>
</protein>
<evidence type="ECO:0000256" key="3">
    <source>
        <dbReference type="ARBA" id="ARBA00022449"/>
    </source>
</evidence>
<evidence type="ECO:0000256" key="7">
    <source>
        <dbReference type="ARBA" id="ARBA00023065"/>
    </source>
</evidence>
<dbReference type="GO" id="GO:0042383">
    <property type="term" value="C:sarcolemma"/>
    <property type="evidence" value="ECO:0007669"/>
    <property type="project" value="TreeGrafter"/>
</dbReference>
<dbReference type="InterPro" id="IPR004837">
    <property type="entry name" value="NaCa_Exmemb"/>
</dbReference>
<evidence type="ECO:0000259" key="10">
    <source>
        <dbReference type="Pfam" id="PF01699"/>
    </source>
</evidence>
<dbReference type="EMBL" id="LUCM01002985">
    <property type="protein sequence ID" value="KAA0196488.1"/>
    <property type="molecule type" value="Genomic_DNA"/>
</dbReference>
<dbReference type="OrthoDB" id="418484at2759"/>
<evidence type="ECO:0000313" key="12">
    <source>
        <dbReference type="Proteomes" id="UP000728185"/>
    </source>
</evidence>
<feature type="transmembrane region" description="Helical" evidence="9">
    <location>
        <begin position="133"/>
        <end position="153"/>
    </location>
</feature>
<feature type="transmembrane region" description="Helical" evidence="9">
    <location>
        <begin position="57"/>
        <end position="76"/>
    </location>
</feature>
<dbReference type="Proteomes" id="UP000728185">
    <property type="component" value="Unassembled WGS sequence"/>
</dbReference>
<keyword evidence="2" id="KW-0813">Transport</keyword>
<dbReference type="InterPro" id="IPR051171">
    <property type="entry name" value="CaCA"/>
</dbReference>
<keyword evidence="4" id="KW-0106">Calcium</keyword>
<comment type="caution">
    <text evidence="11">The sequence shown here is derived from an EMBL/GenBank/DDBJ whole genome shotgun (WGS) entry which is preliminary data.</text>
</comment>
<keyword evidence="12" id="KW-1185">Reference proteome</keyword>
<keyword evidence="3" id="KW-0050">Antiport</keyword>
<dbReference type="GO" id="GO:0012505">
    <property type="term" value="C:endomembrane system"/>
    <property type="evidence" value="ECO:0007669"/>
    <property type="project" value="UniProtKB-SubCell"/>
</dbReference>
<keyword evidence="6 9" id="KW-1133">Transmembrane helix</keyword>